<evidence type="ECO:0000256" key="5">
    <source>
        <dbReference type="ARBA" id="ARBA00023136"/>
    </source>
</evidence>
<feature type="transmembrane region" description="Helical" evidence="6">
    <location>
        <begin position="374"/>
        <end position="398"/>
    </location>
</feature>
<dbReference type="Proteomes" id="UP000414364">
    <property type="component" value="Unassembled WGS sequence"/>
</dbReference>
<dbReference type="InterPro" id="IPR025405">
    <property type="entry name" value="DUF4131"/>
</dbReference>
<dbReference type="NCBIfam" id="TIGR00360">
    <property type="entry name" value="ComEC_N-term"/>
    <property type="match status" value="1"/>
</dbReference>
<evidence type="ECO:0000313" key="10">
    <source>
        <dbReference type="Proteomes" id="UP000371423"/>
    </source>
</evidence>
<evidence type="ECO:0000256" key="3">
    <source>
        <dbReference type="ARBA" id="ARBA00022692"/>
    </source>
</evidence>
<feature type="domain" description="Metallo-beta-lactamase" evidence="7">
    <location>
        <begin position="484"/>
        <end position="689"/>
    </location>
</feature>
<dbReference type="Pfam" id="PF03772">
    <property type="entry name" value="Competence"/>
    <property type="match status" value="1"/>
</dbReference>
<dbReference type="Pfam" id="PF00753">
    <property type="entry name" value="Lactamase_B"/>
    <property type="match status" value="1"/>
</dbReference>
<dbReference type="AlphaFoldDB" id="A0A5P0ZM55"/>
<feature type="transmembrane region" description="Helical" evidence="6">
    <location>
        <begin position="215"/>
        <end position="241"/>
    </location>
</feature>
<evidence type="ECO:0000259" key="7">
    <source>
        <dbReference type="SMART" id="SM00849"/>
    </source>
</evidence>
<keyword evidence="4 6" id="KW-1133">Transmembrane helix</keyword>
<keyword evidence="2" id="KW-1003">Cell membrane</keyword>
<feature type="transmembrane region" description="Helical" evidence="6">
    <location>
        <begin position="6"/>
        <end position="32"/>
    </location>
</feature>
<gene>
    <name evidence="9" type="ORF">FHL05_11080</name>
    <name evidence="8" type="ORF">FHL06_00680</name>
</gene>
<feature type="transmembrane region" description="Helical" evidence="6">
    <location>
        <begin position="342"/>
        <end position="362"/>
    </location>
</feature>
<dbReference type="PANTHER" id="PTHR30619">
    <property type="entry name" value="DNA INTERNALIZATION/COMPETENCE PROTEIN COMEC/REC2"/>
    <property type="match status" value="1"/>
</dbReference>
<evidence type="ECO:0000313" key="11">
    <source>
        <dbReference type="Proteomes" id="UP000414364"/>
    </source>
</evidence>
<dbReference type="GO" id="GO:0030420">
    <property type="term" value="P:establishment of competence for transformation"/>
    <property type="evidence" value="ECO:0007669"/>
    <property type="project" value="InterPro"/>
</dbReference>
<dbReference type="Gene3D" id="3.60.15.10">
    <property type="entry name" value="Ribonuclease Z/Hydroxyacylglutathione hydrolase-like"/>
    <property type="match status" value="1"/>
</dbReference>
<dbReference type="EMBL" id="VDFP01000001">
    <property type="protein sequence ID" value="MQS74911.1"/>
    <property type="molecule type" value="Genomic_DNA"/>
</dbReference>
<evidence type="ECO:0000256" key="6">
    <source>
        <dbReference type="SAM" id="Phobius"/>
    </source>
</evidence>
<protein>
    <submittedName>
        <fullName evidence="8">DNA internalization-related competence protein ComEC/Rec2</fullName>
    </submittedName>
</protein>
<keyword evidence="5 6" id="KW-0472">Membrane</keyword>
<dbReference type="SUPFAM" id="SSF56281">
    <property type="entry name" value="Metallo-hydrolase/oxidoreductase"/>
    <property type="match status" value="1"/>
</dbReference>
<dbReference type="InterPro" id="IPR052159">
    <property type="entry name" value="Competence_DNA_uptake"/>
</dbReference>
<feature type="transmembrane region" description="Helical" evidence="6">
    <location>
        <begin position="457"/>
        <end position="475"/>
    </location>
</feature>
<name>A0A5P0ZM55_9LACO</name>
<dbReference type="CDD" id="cd07731">
    <property type="entry name" value="ComA-like_MBL-fold"/>
    <property type="match status" value="1"/>
</dbReference>
<evidence type="ECO:0000256" key="2">
    <source>
        <dbReference type="ARBA" id="ARBA00022475"/>
    </source>
</evidence>
<dbReference type="InterPro" id="IPR001279">
    <property type="entry name" value="Metallo-B-lactamas"/>
</dbReference>
<dbReference type="InterPro" id="IPR035681">
    <property type="entry name" value="ComA-like_MBL"/>
</dbReference>
<dbReference type="GO" id="GO:0005886">
    <property type="term" value="C:plasma membrane"/>
    <property type="evidence" value="ECO:0007669"/>
    <property type="project" value="UniProtKB-SubCell"/>
</dbReference>
<dbReference type="RefSeq" id="WP_153384328.1">
    <property type="nucleotide sequence ID" value="NZ_VDFO01000049.1"/>
</dbReference>
<reference evidence="10 11" key="1">
    <citation type="journal article" date="2019" name="Syst. Appl. Microbiol.">
        <title>Polyphasic characterization of two novel Lactobacillus spp. isolated from blown salami packages: Description of Lactobacillus halodurans sp. nov. and Lactobacillus salsicarnum sp. nov.</title>
        <authorList>
            <person name="Schuster J.A."/>
            <person name="Klingl A."/>
            <person name="Vogel R.F."/>
            <person name="Ehrmann M.A."/>
        </authorList>
    </citation>
    <scope>NUCLEOTIDE SEQUENCE [LARGE SCALE GENOMIC DNA]</scope>
    <source>
        <strain evidence="9 10">TMW 1.1920</strain>
        <strain evidence="8 11">TMW 1.2172</strain>
    </source>
</reference>
<dbReference type="NCBIfam" id="TIGR00361">
    <property type="entry name" value="ComEC_Rec2"/>
    <property type="match status" value="1"/>
</dbReference>
<evidence type="ECO:0000256" key="4">
    <source>
        <dbReference type="ARBA" id="ARBA00022989"/>
    </source>
</evidence>
<dbReference type="OrthoDB" id="9761531at2"/>
<feature type="transmembrane region" description="Helical" evidence="6">
    <location>
        <begin position="276"/>
        <end position="293"/>
    </location>
</feature>
<feature type="transmembrane region" description="Helical" evidence="6">
    <location>
        <begin position="305"/>
        <end position="336"/>
    </location>
</feature>
<feature type="transmembrane region" description="Helical" evidence="6">
    <location>
        <begin position="422"/>
        <end position="445"/>
    </location>
</feature>
<dbReference type="InterPro" id="IPR036866">
    <property type="entry name" value="RibonucZ/Hydroxyglut_hydro"/>
</dbReference>
<dbReference type="SMART" id="SM00849">
    <property type="entry name" value="Lactamase_B"/>
    <property type="match status" value="1"/>
</dbReference>
<evidence type="ECO:0000313" key="8">
    <source>
        <dbReference type="EMBL" id="MQS74911.1"/>
    </source>
</evidence>
<sequence length="749" mass="86483">MKDFWIFPGIVAILITTVYFQGYIFLVLLALMIWRILILKNKKLNLLVFIVGIIFLGRCFFIQQQHVITEGIESGVIFPDTLTVNGDSLSGELQGEKNNFRFNYRIKSQTDQNFWKQLDYPVKVEIKNGQIQEITPPRNIGEFDYQKYLQHKGIFKTIKIEEFSQKSSYQSKTIEDRINVLRIHIIKYLSQLPKHLKIHAQSLLVGYTESSERDFLSMLSILGVIHLFSLSGLHVLILLIIIRKLTSLLRIPVEWVDSAMLIVLPCYGILVGSKSGIWRAIVFVTVGIVCQKMHLSLSRLDMFAVALLICTFVYPFAILEMGGQLSFLLSFAIFYLYQKSNFLVQFFKMNLVSLPLICFYTYQFNWLTILMNVIFVPIFTYLILPITLLSSLSVHWSIWKTVDKYFDDFYRLLNQLSIDQTFLFITGKISVWLLIVLMILALFYIETKTFLNKYLSLYLLFFCISIFLNKFPLFGSVNLVDVGQGDSIVITTPLIRKTFLIDVGGKLAFPKPQWAKSTNSNQVEKSTIPFLKSRGISNIDQLFLTHKDVDHIGNLDTLLDKFKVKQVNFGVGLENNIHIRSAIKKFPNVKFHNLKQGDVLKDTIDWQVLWPKKPSIGENGDSLTLLAKMNNRNWLFTGDLDIVGEKDILSNHKFKVDYLKVGHHGSRTSTGDTLLKSTHPKIGFISSGINNRYGHPNKETLKRLMQHQVDYFNTAEYGMISWYYSFFTNKEKITTFLKGDVVENNRFKK</sequence>
<dbReference type="PANTHER" id="PTHR30619:SF7">
    <property type="entry name" value="BETA-LACTAMASE DOMAIN PROTEIN"/>
    <property type="match status" value="1"/>
</dbReference>
<feature type="transmembrane region" description="Helical" evidence="6">
    <location>
        <begin position="44"/>
        <end position="63"/>
    </location>
</feature>
<evidence type="ECO:0000256" key="1">
    <source>
        <dbReference type="ARBA" id="ARBA00004651"/>
    </source>
</evidence>
<dbReference type="Pfam" id="PF13567">
    <property type="entry name" value="DUF4131"/>
    <property type="match status" value="1"/>
</dbReference>
<feature type="transmembrane region" description="Helical" evidence="6">
    <location>
        <begin position="253"/>
        <end position="270"/>
    </location>
</feature>
<evidence type="ECO:0000313" key="9">
    <source>
        <dbReference type="EMBL" id="MQS98396.1"/>
    </source>
</evidence>
<dbReference type="InterPro" id="IPR004477">
    <property type="entry name" value="ComEC_N"/>
</dbReference>
<comment type="caution">
    <text evidence="8">The sequence shown here is derived from an EMBL/GenBank/DDBJ whole genome shotgun (WGS) entry which is preliminary data.</text>
</comment>
<dbReference type="InterPro" id="IPR004797">
    <property type="entry name" value="Competence_ComEC/Rec2"/>
</dbReference>
<dbReference type="EMBL" id="VDFO01000049">
    <property type="protein sequence ID" value="MQS98396.1"/>
    <property type="molecule type" value="Genomic_DNA"/>
</dbReference>
<organism evidence="8 11">
    <name type="scientific">Companilactobacillus halodurans</name>
    <dbReference type="NCBI Taxonomy" id="2584183"/>
    <lineage>
        <taxon>Bacteria</taxon>
        <taxon>Bacillati</taxon>
        <taxon>Bacillota</taxon>
        <taxon>Bacilli</taxon>
        <taxon>Lactobacillales</taxon>
        <taxon>Lactobacillaceae</taxon>
        <taxon>Companilactobacillus</taxon>
    </lineage>
</organism>
<keyword evidence="10" id="KW-1185">Reference proteome</keyword>
<dbReference type="Proteomes" id="UP000371423">
    <property type="component" value="Unassembled WGS sequence"/>
</dbReference>
<comment type="subcellular location">
    <subcellularLocation>
        <location evidence="1">Cell membrane</location>
        <topology evidence="1">Multi-pass membrane protein</topology>
    </subcellularLocation>
</comment>
<accession>A0A5P0ZM55</accession>
<keyword evidence="3 6" id="KW-0812">Transmembrane</keyword>
<proteinExistence type="predicted"/>